<gene>
    <name evidence="2" type="ORF">LTRI10_LOCUS34821</name>
</gene>
<reference evidence="2 3" key="1">
    <citation type="submission" date="2024-04" db="EMBL/GenBank/DDBJ databases">
        <authorList>
            <person name="Fracassetti M."/>
        </authorList>
    </citation>
    <scope>NUCLEOTIDE SEQUENCE [LARGE SCALE GENOMIC DNA]</scope>
</reference>
<evidence type="ECO:0008006" key="4">
    <source>
        <dbReference type="Google" id="ProtNLM"/>
    </source>
</evidence>
<dbReference type="Proteomes" id="UP001497516">
    <property type="component" value="Chromosome 6"/>
</dbReference>
<feature type="region of interest" description="Disordered" evidence="1">
    <location>
        <begin position="48"/>
        <end position="76"/>
    </location>
</feature>
<evidence type="ECO:0000313" key="3">
    <source>
        <dbReference type="Proteomes" id="UP001497516"/>
    </source>
</evidence>
<accession>A0AAV2F7S4</accession>
<sequence length="129" mass="14460">MWEPVTLANTFQLAQLEEASNEDRIKKWRGGSGFRPSQVTNVPVQVHSKKWEGAGGSRPSNSSNFTRSTPPKSNFAKGSCYKCGDRYYFGHVCEAKKQLNALQVDQGVEDLQEEMSDSEEEVEEVESEP</sequence>
<proteinExistence type="predicted"/>
<protein>
    <recommendedName>
        <fullName evidence="4">Gag-pol polyprotein</fullName>
    </recommendedName>
</protein>
<evidence type="ECO:0000256" key="1">
    <source>
        <dbReference type="SAM" id="MobiDB-lite"/>
    </source>
</evidence>
<keyword evidence="3" id="KW-1185">Reference proteome</keyword>
<evidence type="ECO:0000313" key="2">
    <source>
        <dbReference type="EMBL" id="CAL1394308.1"/>
    </source>
</evidence>
<dbReference type="EMBL" id="OZ034819">
    <property type="protein sequence ID" value="CAL1394308.1"/>
    <property type="molecule type" value="Genomic_DNA"/>
</dbReference>
<feature type="compositionally biased region" description="Polar residues" evidence="1">
    <location>
        <begin position="58"/>
        <end position="72"/>
    </location>
</feature>
<feature type="region of interest" description="Disordered" evidence="1">
    <location>
        <begin position="108"/>
        <end position="129"/>
    </location>
</feature>
<name>A0AAV2F7S4_9ROSI</name>
<dbReference type="AlphaFoldDB" id="A0AAV2F7S4"/>
<organism evidence="2 3">
    <name type="scientific">Linum trigynum</name>
    <dbReference type="NCBI Taxonomy" id="586398"/>
    <lineage>
        <taxon>Eukaryota</taxon>
        <taxon>Viridiplantae</taxon>
        <taxon>Streptophyta</taxon>
        <taxon>Embryophyta</taxon>
        <taxon>Tracheophyta</taxon>
        <taxon>Spermatophyta</taxon>
        <taxon>Magnoliopsida</taxon>
        <taxon>eudicotyledons</taxon>
        <taxon>Gunneridae</taxon>
        <taxon>Pentapetalae</taxon>
        <taxon>rosids</taxon>
        <taxon>fabids</taxon>
        <taxon>Malpighiales</taxon>
        <taxon>Linaceae</taxon>
        <taxon>Linum</taxon>
    </lineage>
</organism>